<dbReference type="Proteomes" id="UP000789405">
    <property type="component" value="Unassembled WGS sequence"/>
</dbReference>
<dbReference type="AlphaFoldDB" id="A0A9N9JMJ3"/>
<accession>A0A9N9JMJ3</accession>
<evidence type="ECO:0000313" key="2">
    <source>
        <dbReference type="Proteomes" id="UP000789405"/>
    </source>
</evidence>
<comment type="caution">
    <text evidence="1">The sequence shown here is derived from an EMBL/GenBank/DDBJ whole genome shotgun (WGS) entry which is preliminary data.</text>
</comment>
<sequence length="354" mass="40153">LSTTLRVFSSYFKMSGLVARIFRPALRTLQPKTFFLTLQKRSRQAKPTYDLSESSRIFPKFASRFEQEHLDALQVSFEPADKYEVISPDIKDDRVKTFVDKLRDVINNSGLDTGTSESVTDTLNMIDNNINQEIFAFRVISTYVTFYRAEIPASYWKEFVVRLPKKQSVVIKRWPKENNSKSSGLNLAEPDGKKAVITDLTKIQSSTSSHPISNNPILLEQNAKIKAPEIDIQPLIQELLIEPSEEDCVKVVNVEEKITLPRMTREKIVNTSQTIPAEVPAFSQTIPAEVPAFSQTIPAEVPAFSQPNKNMPIIPYDARTIDRHIDGYEFKNSSLCPGCEKEHDKRKVVGQCIK</sequence>
<proteinExistence type="predicted"/>
<feature type="non-terminal residue" evidence="1">
    <location>
        <position position="354"/>
    </location>
</feature>
<evidence type="ECO:0000313" key="1">
    <source>
        <dbReference type="EMBL" id="CAG8786236.1"/>
    </source>
</evidence>
<name>A0A9N9JMJ3_9GLOM</name>
<dbReference type="OrthoDB" id="2314504at2759"/>
<keyword evidence="2" id="KW-1185">Reference proteome</keyword>
<gene>
    <name evidence="1" type="ORF">DERYTH_LOCUS20460</name>
</gene>
<organism evidence="1 2">
    <name type="scientific">Dentiscutata erythropus</name>
    <dbReference type="NCBI Taxonomy" id="1348616"/>
    <lineage>
        <taxon>Eukaryota</taxon>
        <taxon>Fungi</taxon>
        <taxon>Fungi incertae sedis</taxon>
        <taxon>Mucoromycota</taxon>
        <taxon>Glomeromycotina</taxon>
        <taxon>Glomeromycetes</taxon>
        <taxon>Diversisporales</taxon>
        <taxon>Gigasporaceae</taxon>
        <taxon>Dentiscutata</taxon>
    </lineage>
</organism>
<reference evidence="1" key="1">
    <citation type="submission" date="2021-06" db="EMBL/GenBank/DDBJ databases">
        <authorList>
            <person name="Kallberg Y."/>
            <person name="Tangrot J."/>
            <person name="Rosling A."/>
        </authorList>
    </citation>
    <scope>NUCLEOTIDE SEQUENCE</scope>
    <source>
        <strain evidence="1">MA453B</strain>
    </source>
</reference>
<protein>
    <submittedName>
        <fullName evidence="1">25280_t:CDS:1</fullName>
    </submittedName>
</protein>
<feature type="non-terminal residue" evidence="1">
    <location>
        <position position="1"/>
    </location>
</feature>
<dbReference type="EMBL" id="CAJVPY010024141">
    <property type="protein sequence ID" value="CAG8786236.1"/>
    <property type="molecule type" value="Genomic_DNA"/>
</dbReference>